<dbReference type="GO" id="GO:0070773">
    <property type="term" value="F:protein-N-terminal glutamine amidohydrolase activity"/>
    <property type="evidence" value="ECO:0007669"/>
    <property type="project" value="InterPro"/>
</dbReference>
<evidence type="ECO:0000259" key="2">
    <source>
        <dbReference type="PROSITE" id="PS50263"/>
    </source>
</evidence>
<dbReference type="InterPro" id="IPR039703">
    <property type="entry name" value="Nta1"/>
</dbReference>
<dbReference type="PANTHER" id="PTHR11750:SF26">
    <property type="entry name" value="PROTEIN N-TERMINAL AMIDASE"/>
    <property type="match status" value="1"/>
</dbReference>
<keyword evidence="1" id="KW-0732">Signal</keyword>
<feature type="non-terminal residue" evidence="3">
    <location>
        <position position="1"/>
    </location>
</feature>
<evidence type="ECO:0000256" key="1">
    <source>
        <dbReference type="SAM" id="SignalP"/>
    </source>
</evidence>
<organism evidence="3 4">
    <name type="scientific">Mortierella isabellina</name>
    <name type="common">Filamentous fungus</name>
    <name type="synonym">Umbelopsis isabellina</name>
    <dbReference type="NCBI Taxonomy" id="91625"/>
    <lineage>
        <taxon>Eukaryota</taxon>
        <taxon>Fungi</taxon>
        <taxon>Fungi incertae sedis</taxon>
        <taxon>Mucoromycota</taxon>
        <taxon>Mucoromycotina</taxon>
        <taxon>Umbelopsidomycetes</taxon>
        <taxon>Umbelopsidales</taxon>
        <taxon>Umbelopsidaceae</taxon>
        <taxon>Umbelopsis</taxon>
    </lineage>
</organism>
<keyword evidence="4" id="KW-1185">Reference proteome</keyword>
<feature type="domain" description="CN hydrolase" evidence="2">
    <location>
        <begin position="16"/>
        <end position="284"/>
    </location>
</feature>
<proteinExistence type="predicted"/>
<dbReference type="GO" id="GO:0008418">
    <property type="term" value="F:protein-N-terminal asparagine amidohydrolase activity"/>
    <property type="evidence" value="ECO:0007669"/>
    <property type="project" value="InterPro"/>
</dbReference>
<dbReference type="GO" id="GO:0030163">
    <property type="term" value="P:protein catabolic process"/>
    <property type="evidence" value="ECO:0007669"/>
    <property type="project" value="TreeGrafter"/>
</dbReference>
<reference evidence="3" key="1">
    <citation type="submission" date="2020-12" db="EMBL/GenBank/DDBJ databases">
        <title>Metabolic potential, ecology and presence of endohyphal bacteria is reflected in genomic diversity of Mucoromycotina.</title>
        <authorList>
            <person name="Muszewska A."/>
            <person name="Okrasinska A."/>
            <person name="Steczkiewicz K."/>
            <person name="Drgas O."/>
            <person name="Orlowska M."/>
            <person name="Perlinska-Lenart U."/>
            <person name="Aleksandrzak-Piekarczyk T."/>
            <person name="Szatraj K."/>
            <person name="Zielenkiewicz U."/>
            <person name="Pilsyk S."/>
            <person name="Malc E."/>
            <person name="Mieczkowski P."/>
            <person name="Kruszewska J.S."/>
            <person name="Biernat P."/>
            <person name="Pawlowska J."/>
        </authorList>
    </citation>
    <scope>NUCLEOTIDE SEQUENCE</scope>
    <source>
        <strain evidence="3">WA0000067209</strain>
    </source>
</reference>
<feature type="signal peptide" evidence="1">
    <location>
        <begin position="1"/>
        <end position="21"/>
    </location>
</feature>
<accession>A0A8H7PE82</accession>
<dbReference type="SUPFAM" id="SSF56317">
    <property type="entry name" value="Carbon-nitrogen hydrolase"/>
    <property type="match status" value="1"/>
</dbReference>
<sequence>MRLKLGKMSLAIITCSPLACCQFAPHWRDPKANMRTADRLLQQYSPGDMDVLVLPEMAFTGYCFTSAVDIHPFAEDAETGETVKWATRQAKRLNAFVMVGYPQIVSSDNGPLYYNSACLVDRQGNLVTTYQKRFLYQVDEAWAQEGPAFKSMYIEGLGQVGLGICMDLNPYQFKAEFHEFEFAKYHLEHKTELLLCCMSWVASKHDPEDQVMSTIEYWAIRLSPLIGHKLDGKVVLVASNRHGTEEGVTYAGASCVMSLNPPRPVLHDYLEQNETNVLIAEADVGRSDH</sequence>
<comment type="caution">
    <text evidence="3">The sequence shown here is derived from an EMBL/GenBank/DDBJ whole genome shotgun (WGS) entry which is preliminary data.</text>
</comment>
<dbReference type="Pfam" id="PF00795">
    <property type="entry name" value="CN_hydrolase"/>
    <property type="match status" value="1"/>
</dbReference>
<dbReference type="Proteomes" id="UP000654370">
    <property type="component" value="Unassembled WGS sequence"/>
</dbReference>
<dbReference type="PANTHER" id="PTHR11750">
    <property type="entry name" value="PROTEIN N-TERMINAL AMIDASE"/>
    <property type="match status" value="1"/>
</dbReference>
<evidence type="ECO:0000313" key="4">
    <source>
        <dbReference type="Proteomes" id="UP000654370"/>
    </source>
</evidence>
<dbReference type="Gene3D" id="3.60.110.10">
    <property type="entry name" value="Carbon-nitrogen hydrolase"/>
    <property type="match status" value="1"/>
</dbReference>
<dbReference type="PROSITE" id="PS50263">
    <property type="entry name" value="CN_HYDROLASE"/>
    <property type="match status" value="1"/>
</dbReference>
<protein>
    <recommendedName>
        <fullName evidence="2">CN hydrolase domain-containing protein</fullName>
    </recommendedName>
</protein>
<evidence type="ECO:0000313" key="3">
    <source>
        <dbReference type="EMBL" id="KAG2172045.1"/>
    </source>
</evidence>
<dbReference type="InterPro" id="IPR003010">
    <property type="entry name" value="C-N_Hydrolase"/>
</dbReference>
<name>A0A8H7PE82_MORIS</name>
<gene>
    <name evidence="3" type="ORF">INT43_001522</name>
</gene>
<dbReference type="InterPro" id="IPR036526">
    <property type="entry name" value="C-N_Hydrolase_sf"/>
</dbReference>
<dbReference type="EMBL" id="JAEPQZ010000018">
    <property type="protein sequence ID" value="KAG2172045.1"/>
    <property type="molecule type" value="Genomic_DNA"/>
</dbReference>
<feature type="chain" id="PRO_5034169201" description="CN hydrolase domain-containing protein" evidence="1">
    <location>
        <begin position="22"/>
        <end position="289"/>
    </location>
</feature>
<dbReference type="AlphaFoldDB" id="A0A8H7PE82"/>
<dbReference type="OrthoDB" id="201515at2759"/>